<evidence type="ECO:0000256" key="4">
    <source>
        <dbReference type="ARBA" id="ARBA00022692"/>
    </source>
</evidence>
<sequence>MNLFKLAFYNIFRDLRRTILLSLLLASSVVFLLVFVGYMNFSREGMEKSFVSSTGHIQIAKENYFNPKFSSLKNELLLEEKDINLIRDEIVGYDELQSTNLIVNFDGLLGNSSTSNPVFAFAYEDPDIITSSLSLLEGEPIFHDSNGGEFLLGSNLAASFGVEKITETNFDLTLMTNLLGRGLNFQNIKVAGIVKFPFSTADNIFAITTIKTLKDLFAFEGGAHVIQVFLKDSSTLETFKKKLDNLKKDKGIAFDYNDWFEINPYFKSVLGMTRTTFMFILVLVSLLIFIAFFQIMTALSIERTRELGTLRAIGLTKLELFYSLFLEIVIISVINIVIGVILAYFAKLFIQFQKISFTPPGYSEAYYINIFYYASDIMYVSIFMLVLAIFSSILPFSKASKKSVVEVMNDV</sequence>
<keyword evidence="10" id="KW-1185">Reference proteome</keyword>
<dbReference type="GO" id="GO:0098797">
    <property type="term" value="C:plasma membrane protein complex"/>
    <property type="evidence" value="ECO:0007669"/>
    <property type="project" value="TreeGrafter"/>
</dbReference>
<keyword evidence="4 7" id="KW-0812">Transmembrane</keyword>
<dbReference type="EMBL" id="CP001440">
    <property type="protein sequence ID" value="ACN52923.1"/>
    <property type="molecule type" value="Genomic_DNA"/>
</dbReference>
<evidence type="ECO:0000256" key="3">
    <source>
        <dbReference type="ARBA" id="ARBA00022475"/>
    </source>
</evidence>
<dbReference type="PANTHER" id="PTHR30489">
    <property type="entry name" value="LIPOPROTEIN-RELEASING SYSTEM TRANSMEMBRANE PROTEIN LOLE"/>
    <property type="match status" value="1"/>
</dbReference>
<keyword evidence="6 7" id="KW-0472">Membrane</keyword>
<feature type="domain" description="ABC3 transporter permease C-terminal" evidence="8">
    <location>
        <begin position="278"/>
        <end position="403"/>
    </location>
</feature>
<feature type="transmembrane region" description="Helical" evidence="7">
    <location>
        <begin position="370"/>
        <end position="394"/>
    </location>
</feature>
<evidence type="ECO:0000313" key="9">
    <source>
        <dbReference type="EMBL" id="ACN52923.1"/>
    </source>
</evidence>
<dbReference type="Pfam" id="PF02687">
    <property type="entry name" value="FtsX"/>
    <property type="match status" value="1"/>
</dbReference>
<dbReference type="PANTHER" id="PTHR30489:SF0">
    <property type="entry name" value="LIPOPROTEIN-RELEASING SYSTEM TRANSMEMBRANE PROTEIN LOLE"/>
    <property type="match status" value="1"/>
</dbReference>
<dbReference type="InterPro" id="IPR003838">
    <property type="entry name" value="ABC3_permease_C"/>
</dbReference>
<accession>C0R920</accession>
<feature type="transmembrane region" description="Helical" evidence="7">
    <location>
        <begin position="20"/>
        <end position="41"/>
    </location>
</feature>
<evidence type="ECO:0000256" key="2">
    <source>
        <dbReference type="ARBA" id="ARBA00005236"/>
    </source>
</evidence>
<comment type="subcellular location">
    <subcellularLocation>
        <location evidence="1">Cell membrane</location>
        <topology evidence="1">Multi-pass membrane protein</topology>
    </subcellularLocation>
</comment>
<protein>
    <submittedName>
        <fullName evidence="9">Efflux ABC transporter, permease protein</fullName>
    </submittedName>
</protein>
<evidence type="ECO:0000259" key="8">
    <source>
        <dbReference type="Pfam" id="PF02687"/>
    </source>
</evidence>
<dbReference type="Proteomes" id="UP000006163">
    <property type="component" value="Plasmid VS116_lp28-3"/>
</dbReference>
<reference evidence="9 10" key="1">
    <citation type="journal article" date="2012" name="J. Bacteriol.">
        <title>Whole-Genome Sequences of Borrelia bissettii, Borrelia valaisiana, and Borrelia spielmanii.</title>
        <authorList>
            <person name="Schutzer S.E."/>
            <person name="Fraser-Liggett C.M."/>
            <person name="Qiu W.G."/>
            <person name="Kraiczy P."/>
            <person name="Mongodin E.F."/>
            <person name="Dunn J.J."/>
            <person name="Luft B.J."/>
            <person name="Casjens S.R."/>
        </authorList>
    </citation>
    <scope>NUCLEOTIDE SEQUENCE [LARGE SCALE GENOMIC DNA]</scope>
    <source>
        <strain evidence="9 10">VS116</strain>
        <plasmid evidence="9">VS116_lp28-3</plasmid>
    </source>
</reference>
<evidence type="ECO:0000313" key="10">
    <source>
        <dbReference type="Proteomes" id="UP000006163"/>
    </source>
</evidence>
<evidence type="ECO:0000256" key="7">
    <source>
        <dbReference type="SAM" id="Phobius"/>
    </source>
</evidence>
<evidence type="ECO:0000256" key="1">
    <source>
        <dbReference type="ARBA" id="ARBA00004651"/>
    </source>
</evidence>
<keyword evidence="5 7" id="KW-1133">Transmembrane helix</keyword>
<dbReference type="AlphaFoldDB" id="C0R920"/>
<name>C0R920_BORVA</name>
<comment type="similarity">
    <text evidence="2">Belongs to the ABC-4 integral membrane protein family. LolC/E subfamily.</text>
</comment>
<dbReference type="InterPro" id="IPR051447">
    <property type="entry name" value="Lipoprotein-release_system"/>
</dbReference>
<evidence type="ECO:0000256" key="5">
    <source>
        <dbReference type="ARBA" id="ARBA00022989"/>
    </source>
</evidence>
<dbReference type="GO" id="GO:0044874">
    <property type="term" value="P:lipoprotein localization to outer membrane"/>
    <property type="evidence" value="ECO:0007669"/>
    <property type="project" value="TreeGrafter"/>
</dbReference>
<gene>
    <name evidence="9" type="ORF">BVAVS116_H0105</name>
</gene>
<dbReference type="HOGENOM" id="CLU_000604_8_6_12"/>
<evidence type="ECO:0000256" key="6">
    <source>
        <dbReference type="ARBA" id="ARBA00023136"/>
    </source>
</evidence>
<feature type="transmembrane region" description="Helical" evidence="7">
    <location>
        <begin position="277"/>
        <end position="299"/>
    </location>
</feature>
<keyword evidence="9" id="KW-0614">Plasmid</keyword>
<keyword evidence="3" id="KW-1003">Cell membrane</keyword>
<proteinExistence type="inferred from homology"/>
<feature type="transmembrane region" description="Helical" evidence="7">
    <location>
        <begin position="320"/>
        <end position="350"/>
    </location>
</feature>
<organism evidence="9 10">
    <name type="scientific">Borreliella valaisiana VS116</name>
    <dbReference type="NCBI Taxonomy" id="445987"/>
    <lineage>
        <taxon>Bacteria</taxon>
        <taxon>Pseudomonadati</taxon>
        <taxon>Spirochaetota</taxon>
        <taxon>Spirochaetia</taxon>
        <taxon>Spirochaetales</taxon>
        <taxon>Borreliaceae</taxon>
        <taxon>Borreliella</taxon>
    </lineage>
</organism>
<geneLocation type="plasmid" evidence="9 10">
    <name>VS116_lp28-3</name>
</geneLocation>